<keyword evidence="4 7" id="KW-0472">Membrane</keyword>
<feature type="transmembrane region" description="Helical" evidence="7">
    <location>
        <begin position="36"/>
        <end position="58"/>
    </location>
</feature>
<dbReference type="CDD" id="cd08010">
    <property type="entry name" value="MltG_like"/>
    <property type="match status" value="1"/>
</dbReference>
<evidence type="ECO:0000256" key="3">
    <source>
        <dbReference type="ARBA" id="ARBA00022989"/>
    </source>
</evidence>
<comment type="caution">
    <text evidence="9">The sequence shown here is derived from an EMBL/GenBank/DDBJ whole genome shotgun (WGS) entry which is preliminary data.</text>
</comment>
<evidence type="ECO:0000256" key="6">
    <source>
        <dbReference type="ARBA" id="ARBA00023316"/>
    </source>
</evidence>
<dbReference type="GO" id="GO:0005886">
    <property type="term" value="C:plasma membrane"/>
    <property type="evidence" value="ECO:0007669"/>
    <property type="project" value="UniProtKB-SubCell"/>
</dbReference>
<dbReference type="AlphaFoldDB" id="A0A8J2TYW5"/>
<dbReference type="EC" id="4.2.2.29" evidence="7"/>
<evidence type="ECO:0000256" key="5">
    <source>
        <dbReference type="ARBA" id="ARBA00023239"/>
    </source>
</evidence>
<evidence type="ECO:0000256" key="8">
    <source>
        <dbReference type="SAM" id="MobiDB-lite"/>
    </source>
</evidence>
<comment type="function">
    <text evidence="7">Functions as a peptidoglycan terminase that cleaves nascent peptidoglycan strands endolytically to terminate their elongation.</text>
</comment>
<dbReference type="Gene3D" id="3.30.160.60">
    <property type="entry name" value="Classic Zinc Finger"/>
    <property type="match status" value="1"/>
</dbReference>
<dbReference type="GO" id="GO:0009252">
    <property type="term" value="P:peptidoglycan biosynthetic process"/>
    <property type="evidence" value="ECO:0007669"/>
    <property type="project" value="UniProtKB-UniRule"/>
</dbReference>
<reference evidence="9" key="2">
    <citation type="submission" date="2020-09" db="EMBL/GenBank/DDBJ databases">
        <authorList>
            <person name="Sun Q."/>
            <person name="Zhou Y."/>
        </authorList>
    </citation>
    <scope>NUCLEOTIDE SEQUENCE</scope>
    <source>
        <strain evidence="9">CGMCC 1.12785</strain>
    </source>
</reference>
<dbReference type="GO" id="GO:0008932">
    <property type="term" value="F:lytic endotransglycosylase activity"/>
    <property type="evidence" value="ECO:0007669"/>
    <property type="project" value="UniProtKB-UniRule"/>
</dbReference>
<evidence type="ECO:0000256" key="1">
    <source>
        <dbReference type="ARBA" id="ARBA00022475"/>
    </source>
</evidence>
<dbReference type="PANTHER" id="PTHR30518:SF2">
    <property type="entry name" value="ENDOLYTIC MUREIN TRANSGLYCOSYLASE"/>
    <property type="match status" value="1"/>
</dbReference>
<keyword evidence="3 7" id="KW-1133">Transmembrane helix</keyword>
<dbReference type="NCBIfam" id="TIGR00247">
    <property type="entry name" value="endolytic transglycosylase MltG"/>
    <property type="match status" value="1"/>
</dbReference>
<gene>
    <name evidence="7" type="primary">mltG</name>
    <name evidence="9" type="ORF">GCM10011333_20950</name>
</gene>
<feature type="region of interest" description="Disordered" evidence="8">
    <location>
        <begin position="292"/>
        <end position="329"/>
    </location>
</feature>
<dbReference type="PANTHER" id="PTHR30518">
    <property type="entry name" value="ENDOLYTIC MUREIN TRANSGLYCOSYLASE"/>
    <property type="match status" value="1"/>
</dbReference>
<dbReference type="Gene3D" id="3.30.1490.480">
    <property type="entry name" value="Endolytic murein transglycosylase"/>
    <property type="match status" value="1"/>
</dbReference>
<keyword evidence="2 7" id="KW-0812">Transmembrane</keyword>
<name>A0A8J2TYW5_9MICO</name>
<sequence>MTPEREHDLIALDRTGETRAERRARQQRMKARRRRAVAVILTALLLLGGGTVLAIGPLRSLGTDLFGSEDYEGTGEEEVIVTIPPGASGREAASILVEHDVIASTTPFLDALEDSGASLQAGTYTMRTRMSGEAALELLLNPEAPRLLVVPEGFMLSQINHRMVEQGFEPASVDAALEQSPAELGLPEDFPSLEGLLFPASYEIRPGLTPDDMVQQMADRTRQELDDLGIADDEALEVLTLASLVEIESPGDDEVRSQVARVFLNRMGEHSDTNGLLQSDATVHYIYGSRSDASTTAEERQSDDPYNTYRHPGLPPGPINSPGRASVEAALNPADGPWQYFVAVNPDTGETRFAETYPEHQRNVELYQQWLREHRSGQDDGEG</sequence>
<keyword evidence="6 7" id="KW-0961">Cell wall biogenesis/degradation</keyword>
<proteinExistence type="inferred from homology"/>
<keyword evidence="10" id="KW-1185">Reference proteome</keyword>
<reference evidence="9" key="1">
    <citation type="journal article" date="2014" name="Int. J. Syst. Evol. Microbiol.">
        <title>Complete genome sequence of Corynebacterium casei LMG S-19264T (=DSM 44701T), isolated from a smear-ripened cheese.</title>
        <authorList>
            <consortium name="US DOE Joint Genome Institute (JGI-PGF)"/>
            <person name="Walter F."/>
            <person name="Albersmeier A."/>
            <person name="Kalinowski J."/>
            <person name="Ruckert C."/>
        </authorList>
    </citation>
    <scope>NUCLEOTIDE SEQUENCE</scope>
    <source>
        <strain evidence="9">CGMCC 1.12785</strain>
    </source>
</reference>
<evidence type="ECO:0000256" key="7">
    <source>
        <dbReference type="HAMAP-Rule" id="MF_02065"/>
    </source>
</evidence>
<protein>
    <recommendedName>
        <fullName evidence="7">Endolytic murein transglycosylase</fullName>
        <ecNumber evidence="7">4.2.2.29</ecNumber>
    </recommendedName>
    <alternativeName>
        <fullName evidence="7">Peptidoglycan lytic transglycosylase</fullName>
    </alternativeName>
    <alternativeName>
        <fullName evidence="7">Peptidoglycan polymerization terminase</fullName>
    </alternativeName>
</protein>
<comment type="catalytic activity">
    <reaction evidence="7">
        <text>a peptidoglycan chain = a peptidoglycan chain with N-acetyl-1,6-anhydromuramyl-[peptide] at the reducing end + a peptidoglycan chain with N-acetylglucosamine at the non-reducing end.</text>
        <dbReference type="EC" id="4.2.2.29"/>
    </reaction>
</comment>
<evidence type="ECO:0000256" key="2">
    <source>
        <dbReference type="ARBA" id="ARBA00022692"/>
    </source>
</evidence>
<comment type="subcellular location">
    <subcellularLocation>
        <location evidence="7">Cell membrane</location>
        <topology evidence="7">Single-pass membrane protein</topology>
    </subcellularLocation>
</comment>
<organism evidence="9 10">
    <name type="scientific">Sediminivirga luteola</name>
    <dbReference type="NCBI Taxonomy" id="1774748"/>
    <lineage>
        <taxon>Bacteria</taxon>
        <taxon>Bacillati</taxon>
        <taxon>Actinomycetota</taxon>
        <taxon>Actinomycetes</taxon>
        <taxon>Micrococcales</taxon>
        <taxon>Brevibacteriaceae</taxon>
        <taxon>Sediminivirga</taxon>
    </lineage>
</organism>
<keyword evidence="1 7" id="KW-1003">Cell membrane</keyword>
<accession>A0A8J2TYW5</accession>
<evidence type="ECO:0000313" key="9">
    <source>
        <dbReference type="EMBL" id="GGA17640.1"/>
    </source>
</evidence>
<evidence type="ECO:0000256" key="4">
    <source>
        <dbReference type="ARBA" id="ARBA00023136"/>
    </source>
</evidence>
<comment type="similarity">
    <text evidence="7">Belongs to the transglycosylase MltG family.</text>
</comment>
<dbReference type="Proteomes" id="UP000616114">
    <property type="component" value="Unassembled WGS sequence"/>
</dbReference>
<dbReference type="Pfam" id="PF02618">
    <property type="entry name" value="YceG"/>
    <property type="match status" value="1"/>
</dbReference>
<feature type="site" description="Important for catalytic activity" evidence="7">
    <location>
        <position position="248"/>
    </location>
</feature>
<dbReference type="EMBL" id="BMFY01000008">
    <property type="protein sequence ID" value="GGA17640.1"/>
    <property type="molecule type" value="Genomic_DNA"/>
</dbReference>
<dbReference type="HAMAP" id="MF_02065">
    <property type="entry name" value="MltG"/>
    <property type="match status" value="1"/>
</dbReference>
<evidence type="ECO:0000313" key="10">
    <source>
        <dbReference type="Proteomes" id="UP000616114"/>
    </source>
</evidence>
<dbReference type="RefSeq" id="WP_188550833.1">
    <property type="nucleotide sequence ID" value="NZ_BMFY01000008.1"/>
</dbReference>
<dbReference type="GO" id="GO:0071555">
    <property type="term" value="P:cell wall organization"/>
    <property type="evidence" value="ECO:0007669"/>
    <property type="project" value="UniProtKB-KW"/>
</dbReference>
<dbReference type="InterPro" id="IPR003770">
    <property type="entry name" value="MLTG-like"/>
</dbReference>
<keyword evidence="5 7" id="KW-0456">Lyase</keyword>